<dbReference type="CDD" id="cd05471">
    <property type="entry name" value="pepsin_like"/>
    <property type="match status" value="1"/>
</dbReference>
<evidence type="ECO:0000256" key="1">
    <source>
        <dbReference type="ARBA" id="ARBA00007447"/>
    </source>
</evidence>
<dbReference type="Pfam" id="PF00026">
    <property type="entry name" value="Asp"/>
    <property type="match status" value="1"/>
</dbReference>
<dbReference type="InterPro" id="IPR021109">
    <property type="entry name" value="Peptidase_aspartic_dom_sf"/>
</dbReference>
<protein>
    <submittedName>
        <fullName evidence="8">Aspartic protease</fullName>
    </submittedName>
</protein>
<dbReference type="Proteomes" id="UP000613580">
    <property type="component" value="Unassembled WGS sequence"/>
</dbReference>
<reference evidence="8" key="1">
    <citation type="submission" date="2020-05" db="EMBL/GenBank/DDBJ databases">
        <title>Mycena genomes resolve the evolution of fungal bioluminescence.</title>
        <authorList>
            <person name="Tsai I.J."/>
        </authorList>
    </citation>
    <scope>NUCLEOTIDE SEQUENCE</scope>
    <source>
        <strain evidence="8">110903Hualien_Pintung</strain>
    </source>
</reference>
<dbReference type="PROSITE" id="PS51767">
    <property type="entry name" value="PEPTIDASE_A1"/>
    <property type="match status" value="1"/>
</dbReference>
<keyword evidence="6" id="KW-0732">Signal</keyword>
<evidence type="ECO:0000259" key="7">
    <source>
        <dbReference type="PROSITE" id="PS51767"/>
    </source>
</evidence>
<dbReference type="InterPro" id="IPR001461">
    <property type="entry name" value="Aspartic_peptidase_A1"/>
</dbReference>
<keyword evidence="4 8" id="KW-0645">Protease</keyword>
<feature type="active site" evidence="3">
    <location>
        <position position="95"/>
    </location>
</feature>
<keyword evidence="4" id="KW-0378">Hydrolase</keyword>
<evidence type="ECO:0000256" key="6">
    <source>
        <dbReference type="SAM" id="SignalP"/>
    </source>
</evidence>
<gene>
    <name evidence="8" type="ORF">HMN09_00207400</name>
</gene>
<dbReference type="PANTHER" id="PTHR47966">
    <property type="entry name" value="BETA-SITE APP-CLEAVING ENZYME, ISOFORM A-RELATED"/>
    <property type="match status" value="1"/>
</dbReference>
<feature type="chain" id="PRO_5034730505" evidence="6">
    <location>
        <begin position="19"/>
        <end position="556"/>
    </location>
</feature>
<evidence type="ECO:0000256" key="4">
    <source>
        <dbReference type="RuleBase" id="RU000454"/>
    </source>
</evidence>
<dbReference type="InterPro" id="IPR034164">
    <property type="entry name" value="Pepsin-like_dom"/>
</dbReference>
<dbReference type="EMBL" id="JACAZE010000002">
    <property type="protein sequence ID" value="KAF7321189.1"/>
    <property type="molecule type" value="Genomic_DNA"/>
</dbReference>
<evidence type="ECO:0000313" key="8">
    <source>
        <dbReference type="EMBL" id="KAF7321189.1"/>
    </source>
</evidence>
<keyword evidence="9" id="KW-1185">Reference proteome</keyword>
<dbReference type="Gene3D" id="2.40.70.10">
    <property type="entry name" value="Acid Proteases"/>
    <property type="match status" value="2"/>
</dbReference>
<dbReference type="AlphaFoldDB" id="A0A8H6WQU7"/>
<dbReference type="PRINTS" id="PR00792">
    <property type="entry name" value="PEPSIN"/>
</dbReference>
<evidence type="ECO:0000256" key="2">
    <source>
        <dbReference type="ARBA" id="ARBA00022750"/>
    </source>
</evidence>
<dbReference type="InterPro" id="IPR057328">
    <property type="entry name" value="RNaseT2L_C"/>
</dbReference>
<evidence type="ECO:0000313" key="9">
    <source>
        <dbReference type="Proteomes" id="UP000613580"/>
    </source>
</evidence>
<name>A0A8H6WQU7_MYCCL</name>
<dbReference type="GO" id="GO:0006508">
    <property type="term" value="P:proteolysis"/>
    <property type="evidence" value="ECO:0007669"/>
    <property type="project" value="UniProtKB-KW"/>
</dbReference>
<feature type="region of interest" description="Disordered" evidence="5">
    <location>
        <begin position="390"/>
        <end position="445"/>
    </location>
</feature>
<dbReference type="GO" id="GO:0004190">
    <property type="term" value="F:aspartic-type endopeptidase activity"/>
    <property type="evidence" value="ECO:0007669"/>
    <property type="project" value="UniProtKB-KW"/>
</dbReference>
<dbReference type="InterPro" id="IPR001969">
    <property type="entry name" value="Aspartic_peptidase_AS"/>
</dbReference>
<dbReference type="PANTHER" id="PTHR47966:SF51">
    <property type="entry name" value="BETA-SITE APP-CLEAVING ENZYME, ISOFORM A-RELATED"/>
    <property type="match status" value="1"/>
</dbReference>
<comment type="caution">
    <text evidence="8">The sequence shown here is derived from an EMBL/GenBank/DDBJ whole genome shotgun (WGS) entry which is preliminary data.</text>
</comment>
<feature type="signal peptide" evidence="6">
    <location>
        <begin position="1"/>
        <end position="18"/>
    </location>
</feature>
<keyword evidence="2 4" id="KW-0064">Aspartyl protease</keyword>
<comment type="similarity">
    <text evidence="1 4">Belongs to the peptidase A1 family.</text>
</comment>
<dbReference type="InterPro" id="IPR033121">
    <property type="entry name" value="PEPTIDASE_A1"/>
</dbReference>
<accession>A0A8H6WQU7</accession>
<feature type="active site" evidence="3">
    <location>
        <position position="275"/>
    </location>
</feature>
<feature type="compositionally biased region" description="Low complexity" evidence="5">
    <location>
        <begin position="396"/>
        <end position="445"/>
    </location>
</feature>
<dbReference type="Pfam" id="PF25488">
    <property type="entry name" value="RNaseT2L_C"/>
    <property type="match status" value="1"/>
</dbReference>
<proteinExistence type="inferred from homology"/>
<evidence type="ECO:0000256" key="3">
    <source>
        <dbReference type="PIRSR" id="PIRSR601461-1"/>
    </source>
</evidence>
<dbReference type="PROSITE" id="PS00141">
    <property type="entry name" value="ASP_PROTEASE"/>
    <property type="match status" value="2"/>
</dbReference>
<organism evidence="8 9">
    <name type="scientific">Mycena chlorophos</name>
    <name type="common">Agaric fungus</name>
    <name type="synonym">Agaricus chlorophos</name>
    <dbReference type="NCBI Taxonomy" id="658473"/>
    <lineage>
        <taxon>Eukaryota</taxon>
        <taxon>Fungi</taxon>
        <taxon>Dikarya</taxon>
        <taxon>Basidiomycota</taxon>
        <taxon>Agaricomycotina</taxon>
        <taxon>Agaricomycetes</taxon>
        <taxon>Agaricomycetidae</taxon>
        <taxon>Agaricales</taxon>
        <taxon>Marasmiineae</taxon>
        <taxon>Mycenaceae</taxon>
        <taxon>Mycena</taxon>
    </lineage>
</organism>
<dbReference type="OrthoDB" id="660550at2759"/>
<evidence type="ECO:0000256" key="5">
    <source>
        <dbReference type="SAM" id="MobiDB-lite"/>
    </source>
</evidence>
<dbReference type="SUPFAM" id="SSF50630">
    <property type="entry name" value="Acid proteases"/>
    <property type="match status" value="1"/>
</dbReference>
<sequence>MARFSFVVLAAIVSLVVASPAAFEPRATPVPFATVPVKKTNSGKTKSIKALLARDLRRFNVDASDAVGTAPATNEDDTYVASVKVGTQTFDLIVDTGSSNTWVGSGTKYNPGSTATDTRDSFSVEYGSGSASGTEYTDNVGIGGLTISKQSIGDASKTSEFQGVDGIVGFGPVDLTEDTVSGQNTVPTVMQNLLSQGLISTNVLGVSFAPESGSDDDDTNGELALGGVDSSKYSGTLSYVSTTSASPYSEYWGITVSSTTYNGKSIGSSASAIVDTGTTLIYIPTATYNTFSSDTGGKTDSSSGLLSWSSLPTGNFGFTIGGVSYTLTPAQYTIPQAQYSVWGLSSGKYYSWISAGGTSAADVNFIIGQKFLENYYSVFDTSNSRVGFATRGSGGSTTTSTTSTTSTTTTTTSKTKTKTTTTTTSSTTSTSPPTGTGLPSTGYLESSSGGGLLTLGTWSTQTLATMHFSGSASSFTFVSSKGDCGIDDTGLFACGPDVTSTTFSAVSSGSDLLLVGAGSISFSSDGVPSGETVYPVYANADHANVYTINIVSNTAS</sequence>
<feature type="domain" description="Peptidase A1" evidence="7">
    <location>
        <begin position="79"/>
        <end position="389"/>
    </location>
</feature>